<dbReference type="PANTHER" id="PTHR39453">
    <property type="entry name" value="PHOSPHATE PROPANOYLTRANSFERASE"/>
    <property type="match status" value="1"/>
</dbReference>
<evidence type="ECO:0000256" key="2">
    <source>
        <dbReference type="ARBA" id="ARBA00007342"/>
    </source>
</evidence>
<protein>
    <recommendedName>
        <fullName evidence="4 10">Phosphate propanoyltransferase</fullName>
        <ecNumber evidence="3 10">2.3.1.222</ecNumber>
    </recommendedName>
</protein>
<sequence>MMDKDALKELIRQIIQDVQTPEIPIGISNRHIHLSQADYDRLFPHVTIQSKKQLKQPGEFAAEQVVTIVGPKNEIGKVRLLGPLRKASQVEISQTDARMLGVKPPIVLSGQLDKAVPITLKTEFAQITIPCCIIAKRHIHVNADDAPKLGVNNGDTVKVRVVTPERTTVFEDVIIRVSPDYVTEMHLDTDEANAAQVDAHTMAKIVR</sequence>
<dbReference type="Pfam" id="PF06130">
    <property type="entry name" value="PTAC"/>
    <property type="match status" value="1"/>
</dbReference>
<dbReference type="InterPro" id="IPR008300">
    <property type="entry name" value="PTAC"/>
</dbReference>
<evidence type="ECO:0000256" key="7">
    <source>
        <dbReference type="ARBA" id="ARBA00022833"/>
    </source>
</evidence>
<dbReference type="GO" id="GO:0016747">
    <property type="term" value="F:acyltransferase activity, transferring groups other than amino-acyl groups"/>
    <property type="evidence" value="ECO:0007669"/>
    <property type="project" value="InterPro"/>
</dbReference>
<dbReference type="GO" id="GO:0046872">
    <property type="term" value="F:metal ion binding"/>
    <property type="evidence" value="ECO:0007669"/>
    <property type="project" value="UniProtKB-KW"/>
</dbReference>
<evidence type="ECO:0000256" key="8">
    <source>
        <dbReference type="ARBA" id="ARBA00023315"/>
    </source>
</evidence>
<dbReference type="PIRSF" id="PIRSF010130">
    <property type="entry name" value="PduL"/>
    <property type="match status" value="1"/>
</dbReference>
<comment type="catalytic activity">
    <reaction evidence="9 10">
        <text>propanoyl-CoA + phosphate = propanoyl phosphate + CoA</text>
        <dbReference type="Rhea" id="RHEA:28046"/>
        <dbReference type="ChEBI" id="CHEBI:43474"/>
        <dbReference type="ChEBI" id="CHEBI:57287"/>
        <dbReference type="ChEBI" id="CHEBI:57392"/>
        <dbReference type="ChEBI" id="CHEBI:58933"/>
        <dbReference type="EC" id="2.3.1.222"/>
    </reaction>
</comment>
<evidence type="ECO:0000256" key="5">
    <source>
        <dbReference type="ARBA" id="ARBA00022679"/>
    </source>
</evidence>
<dbReference type="GO" id="GO:0051144">
    <property type="term" value="P:1,2-propanediol catabolic process"/>
    <property type="evidence" value="ECO:0007669"/>
    <property type="project" value="UniProtKB-UniPathway"/>
</dbReference>
<comment type="similarity">
    <text evidence="2 10">Belongs to the PduL family.</text>
</comment>
<dbReference type="NCBIfam" id="NF011652">
    <property type="entry name" value="PRK15070.1"/>
    <property type="match status" value="1"/>
</dbReference>
<dbReference type="PANTHER" id="PTHR39453:SF1">
    <property type="entry name" value="PHOSPHATE PROPANOYLTRANSFERASE"/>
    <property type="match status" value="1"/>
</dbReference>
<dbReference type="RefSeq" id="WP_021842296.1">
    <property type="nucleotide sequence ID" value="NZ_CACRUX010000050.1"/>
</dbReference>
<name>A0A6N3CBJ4_9FIRM</name>
<comment type="cofactor">
    <cofactor evidence="1">
        <name>Zn(2+)</name>
        <dbReference type="ChEBI" id="CHEBI:29105"/>
    </cofactor>
</comment>
<accession>A0A6N3CBJ4</accession>
<dbReference type="EMBL" id="CACRUX010000050">
    <property type="protein sequence ID" value="VYU11931.1"/>
    <property type="molecule type" value="Genomic_DNA"/>
</dbReference>
<dbReference type="UniPathway" id="UPA00621"/>
<keyword evidence="5 10" id="KW-0808">Transferase</keyword>
<gene>
    <name evidence="11" type="primary">pduL_1</name>
    <name evidence="11" type="ORF">VRLFYP33_00118</name>
</gene>
<evidence type="ECO:0000256" key="3">
    <source>
        <dbReference type="ARBA" id="ARBA00012206"/>
    </source>
</evidence>
<evidence type="ECO:0000256" key="6">
    <source>
        <dbReference type="ARBA" id="ARBA00022723"/>
    </source>
</evidence>
<evidence type="ECO:0000256" key="9">
    <source>
        <dbReference type="ARBA" id="ARBA00047589"/>
    </source>
</evidence>
<comment type="function">
    <text evidence="10">Involved in 1,2-propanediol (1,2-PD) degradation by catalyzing the conversion of propanoyl-CoA to propanoyl-phosphate.</text>
</comment>
<proteinExistence type="inferred from homology"/>
<evidence type="ECO:0000256" key="1">
    <source>
        <dbReference type="ARBA" id="ARBA00001947"/>
    </source>
</evidence>
<evidence type="ECO:0000256" key="4">
    <source>
        <dbReference type="ARBA" id="ARBA00020837"/>
    </source>
</evidence>
<organism evidence="11">
    <name type="scientific">Veillonella ratti</name>
    <dbReference type="NCBI Taxonomy" id="103892"/>
    <lineage>
        <taxon>Bacteria</taxon>
        <taxon>Bacillati</taxon>
        <taxon>Bacillota</taxon>
        <taxon>Negativicutes</taxon>
        <taxon>Veillonellales</taxon>
        <taxon>Veillonellaceae</taxon>
        <taxon>Veillonella</taxon>
    </lineage>
</organism>
<keyword evidence="6" id="KW-0479">Metal-binding</keyword>
<dbReference type="EC" id="2.3.1.222" evidence="3 10"/>
<dbReference type="AlphaFoldDB" id="A0A6N3CBJ4"/>
<evidence type="ECO:0000256" key="10">
    <source>
        <dbReference type="PIRNR" id="PIRNR010130"/>
    </source>
</evidence>
<keyword evidence="8 10" id="KW-0012">Acyltransferase</keyword>
<comment type="pathway">
    <text evidence="10">Polyol metabolism; 1,2-propanediol degradation.</text>
</comment>
<evidence type="ECO:0000313" key="11">
    <source>
        <dbReference type="EMBL" id="VYU11931.1"/>
    </source>
</evidence>
<reference evidence="11" key="1">
    <citation type="submission" date="2019-11" db="EMBL/GenBank/DDBJ databases">
        <authorList>
            <person name="Feng L."/>
        </authorList>
    </citation>
    <scope>NUCLEOTIDE SEQUENCE</scope>
    <source>
        <strain evidence="11">VrattiLFYP33</strain>
    </source>
</reference>
<keyword evidence="7" id="KW-0862">Zinc</keyword>